<keyword evidence="3" id="KW-1185">Reference proteome</keyword>
<feature type="non-terminal residue" evidence="2">
    <location>
        <position position="1"/>
    </location>
</feature>
<comment type="caution">
    <text evidence="2">The sequence shown here is derived from an EMBL/GenBank/DDBJ whole genome shotgun (WGS) entry which is preliminary data.</text>
</comment>
<dbReference type="Proteomes" id="UP001286313">
    <property type="component" value="Unassembled WGS sequence"/>
</dbReference>
<dbReference type="AlphaFoldDB" id="A0AAE1G5T1"/>
<evidence type="ECO:0000313" key="3">
    <source>
        <dbReference type="Proteomes" id="UP001286313"/>
    </source>
</evidence>
<feature type="compositionally biased region" description="Polar residues" evidence="1">
    <location>
        <begin position="31"/>
        <end position="82"/>
    </location>
</feature>
<organism evidence="2 3">
    <name type="scientific">Petrolisthes cinctipes</name>
    <name type="common">Flat porcelain crab</name>
    <dbReference type="NCBI Taxonomy" id="88211"/>
    <lineage>
        <taxon>Eukaryota</taxon>
        <taxon>Metazoa</taxon>
        <taxon>Ecdysozoa</taxon>
        <taxon>Arthropoda</taxon>
        <taxon>Crustacea</taxon>
        <taxon>Multicrustacea</taxon>
        <taxon>Malacostraca</taxon>
        <taxon>Eumalacostraca</taxon>
        <taxon>Eucarida</taxon>
        <taxon>Decapoda</taxon>
        <taxon>Pleocyemata</taxon>
        <taxon>Anomura</taxon>
        <taxon>Galatheoidea</taxon>
        <taxon>Porcellanidae</taxon>
        <taxon>Petrolisthes</taxon>
    </lineage>
</organism>
<accession>A0AAE1G5T1</accession>
<reference evidence="2" key="1">
    <citation type="submission" date="2023-10" db="EMBL/GenBank/DDBJ databases">
        <title>Genome assemblies of two species of porcelain crab, Petrolisthes cinctipes and Petrolisthes manimaculis (Anomura: Porcellanidae).</title>
        <authorList>
            <person name="Angst P."/>
        </authorList>
    </citation>
    <scope>NUCLEOTIDE SEQUENCE</scope>
    <source>
        <strain evidence="2">PB745_01</strain>
        <tissue evidence="2">Gill</tissue>
    </source>
</reference>
<feature type="region of interest" description="Disordered" evidence="1">
    <location>
        <begin position="31"/>
        <end position="102"/>
    </location>
</feature>
<dbReference type="EMBL" id="JAWQEG010000676">
    <property type="protein sequence ID" value="KAK3886707.1"/>
    <property type="molecule type" value="Genomic_DNA"/>
</dbReference>
<feature type="region of interest" description="Disordered" evidence="1">
    <location>
        <begin position="194"/>
        <end position="217"/>
    </location>
</feature>
<protein>
    <submittedName>
        <fullName evidence="2">Uncharacterized protein</fullName>
    </submittedName>
</protein>
<feature type="compositionally biased region" description="Low complexity" evidence="1">
    <location>
        <begin position="83"/>
        <end position="102"/>
    </location>
</feature>
<evidence type="ECO:0000313" key="2">
    <source>
        <dbReference type="EMBL" id="KAK3886707.1"/>
    </source>
</evidence>
<proteinExistence type="predicted"/>
<gene>
    <name evidence="2" type="ORF">Pcinc_009139</name>
</gene>
<name>A0AAE1G5T1_PETCI</name>
<evidence type="ECO:0000256" key="1">
    <source>
        <dbReference type="SAM" id="MobiDB-lite"/>
    </source>
</evidence>
<sequence length="217" mass="23762">TSLNNLTVNSRATTARASNIDKDWQRLLTNNKTPPLNTVTQVHSPDTQSTPTQTLTPNLQAPALNTGSQAHSPHTCSTSTQPLTSNILSPSINSSNNLKKNTNTNTQITKSITTENSSKTKKTGNHIESTVTTVTETANTCRWITWCDFCNREGHSVQNCRSLRAQKQNQTLSQQLTVLVDTLSRHLIQPTSLINPPALLSNPLTTQLTDRSHAGRQ</sequence>